<reference evidence="1 2" key="1">
    <citation type="journal article" date="2022" name="Front. Cell. Infect. Microbiol.">
        <title>The Genomes of Two Strains of Taenia crassiceps the Animal Model for the Study of Human Cysticercosis.</title>
        <authorList>
            <person name="Bobes R.J."/>
            <person name="Estrada K."/>
            <person name="Rios-Valencia D.G."/>
            <person name="Calderon-Gallegos A."/>
            <person name="de la Torre P."/>
            <person name="Carrero J.C."/>
            <person name="Sanchez-Flores A."/>
            <person name="Laclette J.P."/>
        </authorList>
    </citation>
    <scope>NUCLEOTIDE SEQUENCE [LARGE SCALE GENOMIC DNA]</scope>
    <source>
        <strain evidence="1">WFUcys</strain>
    </source>
</reference>
<sequence length="248" mass="28667">MEIVSFNLMDWLLPPSIKQKLNVDTTCIFKDSTLLCSSNEAEKNTRDIVFELLLNVANRAALEGRSVSYFRPCELVCLSQFHVHGTPACDFAAWDSIQFFYPTDNSLVRFFSQVHLTKRLPNLIIIEQLDRIIGSQREDFLARLYALTCLFTDALKHIHLQRSTQNSAAECRLLVSCAIPQTLWNEHLVPHGLQQSCLFTKEDDDSHFSLTEFTGAFKFRLLLREREIFFTSFLYNTDLLLFVQRQSS</sequence>
<gene>
    <name evidence="1" type="ORF">TcWFU_002224</name>
</gene>
<comment type="caution">
    <text evidence="1">The sequence shown here is derived from an EMBL/GenBank/DDBJ whole genome shotgun (WGS) entry which is preliminary data.</text>
</comment>
<accession>A0ABR4QCH6</accession>
<keyword evidence="2" id="KW-1185">Reference proteome</keyword>
<name>A0ABR4QCH6_9CEST</name>
<proteinExistence type="predicted"/>
<dbReference type="EMBL" id="JAKROA010000004">
    <property type="protein sequence ID" value="KAL5107433.1"/>
    <property type="molecule type" value="Genomic_DNA"/>
</dbReference>
<organism evidence="1 2">
    <name type="scientific">Taenia crassiceps</name>
    <dbReference type="NCBI Taxonomy" id="6207"/>
    <lineage>
        <taxon>Eukaryota</taxon>
        <taxon>Metazoa</taxon>
        <taxon>Spiralia</taxon>
        <taxon>Lophotrochozoa</taxon>
        <taxon>Platyhelminthes</taxon>
        <taxon>Cestoda</taxon>
        <taxon>Eucestoda</taxon>
        <taxon>Cyclophyllidea</taxon>
        <taxon>Taeniidae</taxon>
        <taxon>Taenia</taxon>
    </lineage>
</organism>
<protein>
    <submittedName>
        <fullName evidence="1">Uncharacterized protein</fullName>
    </submittedName>
</protein>
<evidence type="ECO:0000313" key="2">
    <source>
        <dbReference type="Proteomes" id="UP001651158"/>
    </source>
</evidence>
<evidence type="ECO:0000313" key="1">
    <source>
        <dbReference type="EMBL" id="KAL5107433.1"/>
    </source>
</evidence>
<dbReference type="Proteomes" id="UP001651158">
    <property type="component" value="Unassembled WGS sequence"/>
</dbReference>